<dbReference type="Proteomes" id="UP000192273">
    <property type="component" value="Chromosome"/>
</dbReference>
<dbReference type="AlphaFoldDB" id="A0A1V0RRF8"/>
<proteinExistence type="predicted"/>
<reference evidence="1 2" key="1">
    <citation type="submission" date="2017-03" db="EMBL/GenBank/DDBJ databases">
        <title>Genome Sequence of Roseovarius mucosus strain SMR3 Isolated from a culture of the Diatom Skeletonema marinoi.</title>
        <authorList>
            <person name="Topel M."/>
            <person name="Pinder M."/>
            <person name="Johansson O.N."/>
            <person name="Kourtchenko O."/>
            <person name="Godhe A."/>
            <person name="Clarke A.K."/>
        </authorList>
    </citation>
    <scope>NUCLEOTIDE SEQUENCE [LARGE SCALE GENOMIC DNA]</scope>
    <source>
        <strain evidence="1 2">SMR3</strain>
    </source>
</reference>
<protein>
    <submittedName>
        <fullName evidence="1">Uncharacterized protein</fullName>
    </submittedName>
</protein>
<dbReference type="EMBL" id="CP020474">
    <property type="protein sequence ID" value="ARE84367.1"/>
    <property type="molecule type" value="Genomic_DNA"/>
</dbReference>
<keyword evidence="2" id="KW-1185">Reference proteome</keyword>
<evidence type="ECO:0000313" key="2">
    <source>
        <dbReference type="Proteomes" id="UP000192273"/>
    </source>
</evidence>
<name>A0A1V0RRF8_9RHOB</name>
<organism evidence="1 2">
    <name type="scientific">Roseovarius mucosus</name>
    <dbReference type="NCBI Taxonomy" id="215743"/>
    <lineage>
        <taxon>Bacteria</taxon>
        <taxon>Pseudomonadati</taxon>
        <taxon>Pseudomonadota</taxon>
        <taxon>Alphaproteobacteria</taxon>
        <taxon>Rhodobacterales</taxon>
        <taxon>Roseobacteraceae</taxon>
        <taxon>Roseovarius</taxon>
    </lineage>
</organism>
<gene>
    <name evidence="1" type="ORF">ROSMUCSMR3_02900</name>
</gene>
<accession>A0A1V0RRF8</accession>
<evidence type="ECO:0000313" key="1">
    <source>
        <dbReference type="EMBL" id="ARE84367.1"/>
    </source>
</evidence>
<sequence>MAPDGAFVTRQVLFFAQPCFNTQNVEHWLEGMFDLRVMVPRNTTFYHEWLFRYAAEAGLIVIDKDSFGGEQSSFQRFAKIAREMCEEVPMIVLSRDFRVNDFNLSWSDNWDVSLQSPVSQHSLSLAIEVASDIAINGR</sequence>
<dbReference type="KEGG" id="rmm:ROSMUCSMR3_02900"/>